<protein>
    <recommendedName>
        <fullName evidence="1">GDPGP1-like N-terminal domain-containing protein</fullName>
    </recommendedName>
</protein>
<evidence type="ECO:0000313" key="2">
    <source>
        <dbReference type="EMBL" id="WRS38025.1"/>
    </source>
</evidence>
<dbReference type="Pfam" id="PF26217">
    <property type="entry name" value="GDPGP1_N"/>
    <property type="match status" value="1"/>
</dbReference>
<reference evidence="2 3" key="1">
    <citation type="submission" date="2023-12" db="EMBL/GenBank/DDBJ databases">
        <title>Thiobacillus sedimentum sp. nov., a chemolithoautotrophic sulfur-oxidizing bacterium isolated from freshwater sediment.</title>
        <authorList>
            <person name="Luo J."/>
            <person name="Dai C."/>
        </authorList>
    </citation>
    <scope>NUCLEOTIDE SEQUENCE [LARGE SCALE GENOMIC DNA]</scope>
    <source>
        <strain evidence="2 3">SCUT-2</strain>
    </source>
</reference>
<keyword evidence="3" id="KW-1185">Reference proteome</keyword>
<dbReference type="InterPro" id="IPR058866">
    <property type="entry name" value="GDPGP1_N"/>
</dbReference>
<dbReference type="SUPFAM" id="SSF54197">
    <property type="entry name" value="HIT-like"/>
    <property type="match status" value="1"/>
</dbReference>
<sequence>MAPYAIVPAAPRRMPLPTSPFASLDRLQQDFADGLAAMLARHRGLGVYILALANAAYDRDLWTRLAPALAARHAELADALAESLRGGRTPAEPDDDVMVFLKLNLIGFDRLGRMESRRAGPWHVMFNPIRALRPPRISGQTFAGLLHPFDRAGFHFNKPFLAREMLWEGTLAGKPARLLYNKFPFARLHGLLVPEPARELPQYLTPELHGWAWHLCAHAGTPGLCLGYNSAGAGASVNHLHFQSFVQSDALPAQDPRFTHNGGDVPYPLPCRRFTQPADAWIELDRLHEDGTPYNAIYSRNCLHLIARLPHDSGALEPDCRGYGWSEMAGAVTLFSRPAFEALAAGAFEASLATFAPVPLAASARA</sequence>
<organism evidence="2 3">
    <name type="scientific">Thiobacillus sedimenti</name>
    <dbReference type="NCBI Taxonomy" id="3110231"/>
    <lineage>
        <taxon>Bacteria</taxon>
        <taxon>Pseudomonadati</taxon>
        <taxon>Pseudomonadota</taxon>
        <taxon>Betaproteobacteria</taxon>
        <taxon>Nitrosomonadales</taxon>
        <taxon>Thiobacillaceae</taxon>
        <taxon>Thiobacillus</taxon>
    </lineage>
</organism>
<dbReference type="Proteomes" id="UP001334732">
    <property type="component" value="Chromosome"/>
</dbReference>
<feature type="domain" description="GDPGP1-like N-terminal" evidence="1">
    <location>
        <begin position="146"/>
        <end position="244"/>
    </location>
</feature>
<name>A0ABZ1CF77_9PROT</name>
<evidence type="ECO:0000259" key="1">
    <source>
        <dbReference type="Pfam" id="PF26217"/>
    </source>
</evidence>
<dbReference type="InterPro" id="IPR036265">
    <property type="entry name" value="HIT-like_sf"/>
</dbReference>
<accession>A0ABZ1CF77</accession>
<gene>
    <name evidence="2" type="ORF">VA613_08330</name>
</gene>
<evidence type="ECO:0000313" key="3">
    <source>
        <dbReference type="Proteomes" id="UP001334732"/>
    </source>
</evidence>
<dbReference type="EMBL" id="CP141769">
    <property type="protein sequence ID" value="WRS38025.1"/>
    <property type="molecule type" value="Genomic_DNA"/>
</dbReference>
<dbReference type="RefSeq" id="WP_324778638.1">
    <property type="nucleotide sequence ID" value="NZ_CP141769.1"/>
</dbReference>
<proteinExistence type="predicted"/>
<dbReference type="InterPro" id="IPR026506">
    <property type="entry name" value="GDPGP"/>
</dbReference>
<dbReference type="PANTHER" id="PTHR20884">
    <property type="entry name" value="GDP-D-GLUCOSE PHOSPHORYLASE 1"/>
    <property type="match status" value="1"/>
</dbReference>
<dbReference type="PANTHER" id="PTHR20884:SF8">
    <property type="entry name" value="GDP-D-GLUCOSE PHOSPHORYLASE 1"/>
    <property type="match status" value="1"/>
</dbReference>